<dbReference type="OrthoDB" id="5893431at2759"/>
<gene>
    <name evidence="1" type="primary">Cnig_chr_V.g16698</name>
    <name evidence="1" type="ORF">B9Z55_016698</name>
</gene>
<evidence type="ECO:0000313" key="2">
    <source>
        <dbReference type="Proteomes" id="UP000230233"/>
    </source>
</evidence>
<protein>
    <recommendedName>
        <fullName evidence="3">F-box associated domain-containing protein</fullName>
    </recommendedName>
</protein>
<evidence type="ECO:0008006" key="3">
    <source>
        <dbReference type="Google" id="ProtNLM"/>
    </source>
</evidence>
<reference evidence="2" key="1">
    <citation type="submission" date="2017-10" db="EMBL/GenBank/DDBJ databases">
        <title>Rapid genome shrinkage in a self-fertile nematode reveals novel sperm competition proteins.</title>
        <authorList>
            <person name="Yin D."/>
            <person name="Schwarz E.M."/>
            <person name="Thomas C.G."/>
            <person name="Felde R.L."/>
            <person name="Korf I.F."/>
            <person name="Cutter A.D."/>
            <person name="Schartner C.M."/>
            <person name="Ralston E.J."/>
            <person name="Meyer B.J."/>
            <person name="Haag E.S."/>
        </authorList>
    </citation>
    <scope>NUCLEOTIDE SEQUENCE [LARGE SCALE GENOMIC DNA]</scope>
    <source>
        <strain evidence="2">JU1422</strain>
    </source>
</reference>
<keyword evidence="2" id="KW-1185">Reference proteome</keyword>
<dbReference type="AlphaFoldDB" id="A0A2G5T6E9"/>
<evidence type="ECO:0000313" key="1">
    <source>
        <dbReference type="EMBL" id="PIC22753.1"/>
    </source>
</evidence>
<dbReference type="PANTHER" id="PTHR21503">
    <property type="entry name" value="F-BOX-CONTAINING HYPOTHETICAL PROTEIN C.ELEGANS"/>
    <property type="match status" value="1"/>
</dbReference>
<proteinExistence type="predicted"/>
<name>A0A2G5T6E9_9PELO</name>
<dbReference type="PANTHER" id="PTHR21503:SF8">
    <property type="entry name" value="F-BOX ASSOCIATED DOMAIN-CONTAINING PROTEIN-RELATED"/>
    <property type="match status" value="1"/>
</dbReference>
<organism evidence="1 2">
    <name type="scientific">Caenorhabditis nigoni</name>
    <dbReference type="NCBI Taxonomy" id="1611254"/>
    <lineage>
        <taxon>Eukaryota</taxon>
        <taxon>Metazoa</taxon>
        <taxon>Ecdysozoa</taxon>
        <taxon>Nematoda</taxon>
        <taxon>Chromadorea</taxon>
        <taxon>Rhabditida</taxon>
        <taxon>Rhabditina</taxon>
        <taxon>Rhabditomorpha</taxon>
        <taxon>Rhabditoidea</taxon>
        <taxon>Rhabditidae</taxon>
        <taxon>Peloderinae</taxon>
        <taxon>Caenorhabditis</taxon>
    </lineage>
</organism>
<dbReference type="EMBL" id="PDUG01000005">
    <property type="protein sequence ID" value="PIC22753.1"/>
    <property type="molecule type" value="Genomic_DNA"/>
</dbReference>
<accession>A0A2G5T6E9</accession>
<comment type="caution">
    <text evidence="1">The sequence shown here is derived from an EMBL/GenBank/DDBJ whole genome shotgun (WGS) entry which is preliminary data.</text>
</comment>
<sequence>MRLDTITLTEQDLIQFLHKWISNEAYHNLETLSIYTEHRINIDLIRQAIEFEEYDPSHPEKRPADYRIDQSYVSSTPITLYLNQDFVEIKRITDGKRAFLALGPFDFDLLVHKD</sequence>
<dbReference type="Proteomes" id="UP000230233">
    <property type="component" value="Chromosome V"/>
</dbReference>